<dbReference type="WBParaSite" id="NBR_0000431701-mRNA-1">
    <property type="protein sequence ID" value="NBR_0000431701-mRNA-1"/>
    <property type="gene ID" value="NBR_0000431701"/>
</dbReference>
<dbReference type="InterPro" id="IPR014752">
    <property type="entry name" value="Arrestin-like_C"/>
</dbReference>
<evidence type="ECO:0000313" key="5">
    <source>
        <dbReference type="WBParaSite" id="NBR_0000431701-mRNA-1"/>
    </source>
</evidence>
<reference evidence="3 4" key="2">
    <citation type="submission" date="2018-11" db="EMBL/GenBank/DDBJ databases">
        <authorList>
            <consortium name="Pathogen Informatics"/>
        </authorList>
    </citation>
    <scope>NUCLEOTIDE SEQUENCE [LARGE SCALE GENOMIC DNA]</scope>
</reference>
<dbReference type="AlphaFoldDB" id="A0A0N4XP65"/>
<dbReference type="STRING" id="27835.A0A0N4XP65"/>
<keyword evidence="4" id="KW-1185">Reference proteome</keyword>
<dbReference type="Gene3D" id="2.60.40.640">
    <property type="match status" value="1"/>
</dbReference>
<accession>A0A0N4XP65</accession>
<gene>
    <name evidence="3" type="ORF">NBR_LOCUS4317</name>
</gene>
<evidence type="ECO:0000313" key="4">
    <source>
        <dbReference type="Proteomes" id="UP000271162"/>
    </source>
</evidence>
<evidence type="ECO:0000313" key="3">
    <source>
        <dbReference type="EMBL" id="VDL67906.1"/>
    </source>
</evidence>
<feature type="domain" description="Arrestin-like N-terminal" evidence="2">
    <location>
        <begin position="3"/>
        <end position="39"/>
    </location>
</feature>
<sequence length="41" mass="4474">MVLAEGYHRLPMLLILPTDLPGSFDGKFGAIAYRIVVKVGD</sequence>
<dbReference type="EMBL" id="UYSL01007800">
    <property type="protein sequence ID" value="VDL67906.1"/>
    <property type="molecule type" value="Genomic_DNA"/>
</dbReference>
<protein>
    <submittedName>
        <fullName evidence="5">Arrestin_N domain-containing protein</fullName>
    </submittedName>
</protein>
<dbReference type="Proteomes" id="UP000271162">
    <property type="component" value="Unassembled WGS sequence"/>
</dbReference>
<dbReference type="InterPro" id="IPR011021">
    <property type="entry name" value="Arrestin-like_N"/>
</dbReference>
<dbReference type="Pfam" id="PF00339">
    <property type="entry name" value="Arrestin_N"/>
    <property type="match status" value="1"/>
</dbReference>
<proteinExistence type="inferred from homology"/>
<organism evidence="5">
    <name type="scientific">Nippostrongylus brasiliensis</name>
    <name type="common">Rat hookworm</name>
    <dbReference type="NCBI Taxonomy" id="27835"/>
    <lineage>
        <taxon>Eukaryota</taxon>
        <taxon>Metazoa</taxon>
        <taxon>Ecdysozoa</taxon>
        <taxon>Nematoda</taxon>
        <taxon>Chromadorea</taxon>
        <taxon>Rhabditida</taxon>
        <taxon>Rhabditina</taxon>
        <taxon>Rhabditomorpha</taxon>
        <taxon>Strongyloidea</taxon>
        <taxon>Heligmosomidae</taxon>
        <taxon>Nippostrongylus</taxon>
    </lineage>
</organism>
<evidence type="ECO:0000259" key="2">
    <source>
        <dbReference type="Pfam" id="PF00339"/>
    </source>
</evidence>
<evidence type="ECO:0000256" key="1">
    <source>
        <dbReference type="ARBA" id="ARBA00005298"/>
    </source>
</evidence>
<name>A0A0N4XP65_NIPBR</name>
<comment type="similarity">
    <text evidence="1">Belongs to the arrestin family.</text>
</comment>
<reference evidence="5" key="1">
    <citation type="submission" date="2017-02" db="UniProtKB">
        <authorList>
            <consortium name="WormBaseParasite"/>
        </authorList>
    </citation>
    <scope>IDENTIFICATION</scope>
</reference>